<dbReference type="PANTHER" id="PTHR24221">
    <property type="entry name" value="ATP-BINDING CASSETTE SUB-FAMILY B"/>
    <property type="match status" value="1"/>
</dbReference>
<keyword evidence="4 10" id="KW-0067">ATP-binding</keyword>
<feature type="transmembrane region" description="Helical" evidence="7">
    <location>
        <begin position="252"/>
        <end position="275"/>
    </location>
</feature>
<evidence type="ECO:0000256" key="2">
    <source>
        <dbReference type="ARBA" id="ARBA00022692"/>
    </source>
</evidence>
<dbReference type="Gene3D" id="3.40.50.300">
    <property type="entry name" value="P-loop containing nucleotide triphosphate hydrolases"/>
    <property type="match status" value="1"/>
</dbReference>
<feature type="domain" description="ABC transporter" evidence="8">
    <location>
        <begin position="345"/>
        <end position="591"/>
    </location>
</feature>
<protein>
    <submittedName>
        <fullName evidence="10">ATP-binding cassette subfamily B protein</fullName>
    </submittedName>
</protein>
<dbReference type="GO" id="GO:0140359">
    <property type="term" value="F:ABC-type transporter activity"/>
    <property type="evidence" value="ECO:0007669"/>
    <property type="project" value="InterPro"/>
</dbReference>
<evidence type="ECO:0000313" key="11">
    <source>
        <dbReference type="Proteomes" id="UP000248806"/>
    </source>
</evidence>
<dbReference type="InterPro" id="IPR027417">
    <property type="entry name" value="P-loop_NTPase"/>
</dbReference>
<proteinExistence type="predicted"/>
<dbReference type="AlphaFoldDB" id="A0A326U7W6"/>
<accession>A0A326U7W6</accession>
<dbReference type="RefSeq" id="WP_111323312.1">
    <property type="nucleotide sequence ID" value="NZ_BIFX01000001.1"/>
</dbReference>
<dbReference type="GO" id="GO:0016887">
    <property type="term" value="F:ATP hydrolysis activity"/>
    <property type="evidence" value="ECO:0007669"/>
    <property type="project" value="InterPro"/>
</dbReference>
<name>A0A326U7W6_THEHA</name>
<keyword evidence="3" id="KW-0547">Nucleotide-binding</keyword>
<feature type="transmembrane region" description="Helical" evidence="7">
    <location>
        <begin position="281"/>
        <end position="303"/>
    </location>
</feature>
<dbReference type="PROSITE" id="PS50929">
    <property type="entry name" value="ABC_TM1F"/>
    <property type="match status" value="1"/>
</dbReference>
<feature type="transmembrane region" description="Helical" evidence="7">
    <location>
        <begin position="138"/>
        <end position="159"/>
    </location>
</feature>
<evidence type="ECO:0000256" key="1">
    <source>
        <dbReference type="ARBA" id="ARBA00004651"/>
    </source>
</evidence>
<sequence length="603" mass="66411">MKRIISLLKAWSSVAQIACQAWLFGALATPALFLFQTILERVAVAFAAAAIIDGLYHGHSMQAALWTGVLGIVAVINGSCTLLVNKIQDVMYLKCAQEITQRLMKVLVTASGIEHLDSPEYADRLRIVRDRVDVPADIFLNLSVWISTLFTIVLSFVLLWQIHPLLLLFILLACPAALFQGAAMTREIHYAGQSIADERLSERFRDLALGEEGAKELRMLGLSELIVGRYRELRARVTRARALGRLQHVRPAVFGGLAKGLCLGGGLLFLVYLLGTHQATAAQIALGVTLLNGTLSGSISLLMKASFLIEQGWMAESLLALLSYRSPLKQPVKPLPCPEKLERGLCVEHVSFTYPGTEQPALQDVSLTLPAGATIALVGENGSGKTTLLKLLCRFYDPDEGRITVDGIDLRELALEAWRAQLTLVQQHFGRYHFLVRETVGVGDITSISRDARLLQAVQGAGADAFVQRLPAGLDTQLGAEFEKGRDLSGGQWQKLAIARAHMRRQPLITILDEPSASLDPKAEYEVYSRFQQLMEANRRRGGILFLVSHRLETTRLADVVIVLANGQVVEVGTHQQLLDANKTYAELYRLKMQILEAQPENQ</sequence>
<evidence type="ECO:0000256" key="3">
    <source>
        <dbReference type="ARBA" id="ARBA00022741"/>
    </source>
</evidence>
<dbReference type="SUPFAM" id="SSF52540">
    <property type="entry name" value="P-loop containing nucleoside triphosphate hydrolases"/>
    <property type="match status" value="1"/>
</dbReference>
<dbReference type="SMART" id="SM00382">
    <property type="entry name" value="AAA"/>
    <property type="match status" value="1"/>
</dbReference>
<organism evidence="10 11">
    <name type="scientific">Thermosporothrix hazakensis</name>
    <dbReference type="NCBI Taxonomy" id="644383"/>
    <lineage>
        <taxon>Bacteria</taxon>
        <taxon>Bacillati</taxon>
        <taxon>Chloroflexota</taxon>
        <taxon>Ktedonobacteria</taxon>
        <taxon>Ktedonobacterales</taxon>
        <taxon>Thermosporotrichaceae</taxon>
        <taxon>Thermosporothrix</taxon>
    </lineage>
</organism>
<keyword evidence="2 7" id="KW-0812">Transmembrane</keyword>
<evidence type="ECO:0000256" key="5">
    <source>
        <dbReference type="ARBA" id="ARBA00022989"/>
    </source>
</evidence>
<dbReference type="InterPro" id="IPR039421">
    <property type="entry name" value="Type_1_exporter"/>
</dbReference>
<dbReference type="GO" id="GO:0034040">
    <property type="term" value="F:ATPase-coupled lipid transmembrane transporter activity"/>
    <property type="evidence" value="ECO:0007669"/>
    <property type="project" value="TreeGrafter"/>
</dbReference>
<evidence type="ECO:0000256" key="6">
    <source>
        <dbReference type="ARBA" id="ARBA00023136"/>
    </source>
</evidence>
<evidence type="ECO:0000313" key="10">
    <source>
        <dbReference type="EMBL" id="PZW29275.1"/>
    </source>
</evidence>
<keyword evidence="5 7" id="KW-1133">Transmembrane helix</keyword>
<evidence type="ECO:0000256" key="7">
    <source>
        <dbReference type="SAM" id="Phobius"/>
    </source>
</evidence>
<dbReference type="InterPro" id="IPR011527">
    <property type="entry name" value="ABC1_TM_dom"/>
</dbReference>
<dbReference type="SUPFAM" id="SSF90123">
    <property type="entry name" value="ABC transporter transmembrane region"/>
    <property type="match status" value="1"/>
</dbReference>
<evidence type="ECO:0000259" key="8">
    <source>
        <dbReference type="PROSITE" id="PS50893"/>
    </source>
</evidence>
<dbReference type="Gene3D" id="1.20.1560.10">
    <property type="entry name" value="ABC transporter type 1, transmembrane domain"/>
    <property type="match status" value="1"/>
</dbReference>
<dbReference type="InterPro" id="IPR003593">
    <property type="entry name" value="AAA+_ATPase"/>
</dbReference>
<dbReference type="EMBL" id="QKUF01000009">
    <property type="protein sequence ID" value="PZW29275.1"/>
    <property type="molecule type" value="Genomic_DNA"/>
</dbReference>
<feature type="transmembrane region" description="Helical" evidence="7">
    <location>
        <begin position="165"/>
        <end position="184"/>
    </location>
</feature>
<dbReference type="Pfam" id="PF00005">
    <property type="entry name" value="ABC_tran"/>
    <property type="match status" value="1"/>
</dbReference>
<gene>
    <name evidence="10" type="ORF">EI42_02997</name>
</gene>
<dbReference type="Proteomes" id="UP000248806">
    <property type="component" value="Unassembled WGS sequence"/>
</dbReference>
<dbReference type="InterPro" id="IPR036640">
    <property type="entry name" value="ABC1_TM_sf"/>
</dbReference>
<keyword evidence="6 7" id="KW-0472">Membrane</keyword>
<dbReference type="InterPro" id="IPR003439">
    <property type="entry name" value="ABC_transporter-like_ATP-bd"/>
</dbReference>
<dbReference type="PANTHER" id="PTHR24221:SF654">
    <property type="entry name" value="ATP-BINDING CASSETTE SUB-FAMILY B MEMBER 6"/>
    <property type="match status" value="1"/>
</dbReference>
<keyword evidence="11" id="KW-1185">Reference proteome</keyword>
<feature type="transmembrane region" description="Helical" evidence="7">
    <location>
        <begin position="63"/>
        <end position="84"/>
    </location>
</feature>
<dbReference type="OrthoDB" id="9806127at2"/>
<evidence type="ECO:0000259" key="9">
    <source>
        <dbReference type="PROSITE" id="PS50929"/>
    </source>
</evidence>
<dbReference type="GO" id="GO:0005524">
    <property type="term" value="F:ATP binding"/>
    <property type="evidence" value="ECO:0007669"/>
    <property type="project" value="UniProtKB-KW"/>
</dbReference>
<dbReference type="PROSITE" id="PS50893">
    <property type="entry name" value="ABC_TRANSPORTER_2"/>
    <property type="match status" value="1"/>
</dbReference>
<evidence type="ECO:0000256" key="4">
    <source>
        <dbReference type="ARBA" id="ARBA00022840"/>
    </source>
</evidence>
<reference evidence="10 11" key="1">
    <citation type="submission" date="2018-06" db="EMBL/GenBank/DDBJ databases">
        <title>Genomic Encyclopedia of Archaeal and Bacterial Type Strains, Phase II (KMG-II): from individual species to whole genera.</title>
        <authorList>
            <person name="Goeker M."/>
        </authorList>
    </citation>
    <scope>NUCLEOTIDE SEQUENCE [LARGE SCALE GENOMIC DNA]</scope>
    <source>
        <strain evidence="10 11">ATCC BAA-1881</strain>
    </source>
</reference>
<feature type="domain" description="ABC transmembrane type-1" evidence="9">
    <location>
        <begin position="42"/>
        <end position="310"/>
    </location>
</feature>
<dbReference type="GO" id="GO:0005886">
    <property type="term" value="C:plasma membrane"/>
    <property type="evidence" value="ECO:0007669"/>
    <property type="project" value="UniProtKB-SubCell"/>
</dbReference>
<comment type="caution">
    <text evidence="10">The sequence shown here is derived from an EMBL/GenBank/DDBJ whole genome shotgun (WGS) entry which is preliminary data.</text>
</comment>
<comment type="subcellular location">
    <subcellularLocation>
        <location evidence="1">Cell membrane</location>
        <topology evidence="1">Multi-pass membrane protein</topology>
    </subcellularLocation>
</comment>